<dbReference type="InterPro" id="IPR024704">
    <property type="entry name" value="SMC"/>
</dbReference>
<dbReference type="InterPro" id="IPR027417">
    <property type="entry name" value="P-loop_NTPase"/>
</dbReference>
<dbReference type="EMBL" id="BDSP01000089">
    <property type="protein sequence ID" value="GAX15269.1"/>
    <property type="molecule type" value="Genomic_DNA"/>
</dbReference>
<feature type="compositionally biased region" description="Acidic residues" evidence="12">
    <location>
        <begin position="1342"/>
        <end position="1351"/>
    </location>
</feature>
<reference evidence="14 15" key="1">
    <citation type="journal article" date="2015" name="Plant Cell">
        <title>Oil accumulation by the oleaginous diatom Fistulifera solaris as revealed by the genome and transcriptome.</title>
        <authorList>
            <person name="Tanaka T."/>
            <person name="Maeda Y."/>
            <person name="Veluchamy A."/>
            <person name="Tanaka M."/>
            <person name="Abida H."/>
            <person name="Marechal E."/>
            <person name="Bowler C."/>
            <person name="Muto M."/>
            <person name="Sunaga Y."/>
            <person name="Tanaka M."/>
            <person name="Yoshino T."/>
            <person name="Taniguchi T."/>
            <person name="Fukuda Y."/>
            <person name="Nemoto M."/>
            <person name="Matsumoto M."/>
            <person name="Wong P.S."/>
            <person name="Aburatani S."/>
            <person name="Fujibuchi W."/>
        </authorList>
    </citation>
    <scope>NUCLEOTIDE SEQUENCE [LARGE SCALE GENOMIC DNA]</scope>
    <source>
        <strain evidence="14 15">JPCC DA0580</strain>
    </source>
</reference>
<evidence type="ECO:0000256" key="12">
    <source>
        <dbReference type="SAM" id="MobiDB-lite"/>
    </source>
</evidence>
<gene>
    <name evidence="14" type="ORF">FisN_1Hh706</name>
</gene>
<keyword evidence="4" id="KW-0158">Chromosome</keyword>
<feature type="compositionally biased region" description="Acidic residues" evidence="12">
    <location>
        <begin position="980"/>
        <end position="994"/>
    </location>
</feature>
<dbReference type="GO" id="GO:0008278">
    <property type="term" value="C:cohesin complex"/>
    <property type="evidence" value="ECO:0007669"/>
    <property type="project" value="InterPro"/>
</dbReference>
<dbReference type="Gene3D" id="3.30.70.1620">
    <property type="match status" value="1"/>
</dbReference>
<dbReference type="GO" id="GO:0005524">
    <property type="term" value="F:ATP binding"/>
    <property type="evidence" value="ECO:0007669"/>
    <property type="project" value="InterPro"/>
</dbReference>
<dbReference type="PIRSF" id="PIRSF005719">
    <property type="entry name" value="SMC"/>
    <property type="match status" value="1"/>
</dbReference>
<dbReference type="InterPro" id="IPR036277">
    <property type="entry name" value="SMC_hinge_sf"/>
</dbReference>
<feature type="compositionally biased region" description="Polar residues" evidence="12">
    <location>
        <begin position="996"/>
        <end position="1024"/>
    </location>
</feature>
<feature type="region of interest" description="Disordered" evidence="12">
    <location>
        <begin position="960"/>
        <end position="1030"/>
    </location>
</feature>
<comment type="subcellular location">
    <subcellularLocation>
        <location evidence="2">Chromosome</location>
    </subcellularLocation>
    <subcellularLocation>
        <location evidence="1 10">Nucleus</location>
    </subcellularLocation>
</comment>
<feature type="coiled-coil region" evidence="11">
    <location>
        <begin position="682"/>
        <end position="955"/>
    </location>
</feature>
<evidence type="ECO:0000256" key="9">
    <source>
        <dbReference type="ARBA" id="ARBA00023306"/>
    </source>
</evidence>
<dbReference type="CDD" id="cd03275">
    <property type="entry name" value="ABC_SMC1_euk"/>
    <property type="match status" value="1"/>
</dbReference>
<feature type="region of interest" description="Disordered" evidence="12">
    <location>
        <begin position="448"/>
        <end position="473"/>
    </location>
</feature>
<evidence type="ECO:0000256" key="11">
    <source>
        <dbReference type="SAM" id="Coils"/>
    </source>
</evidence>
<dbReference type="GO" id="GO:0007062">
    <property type="term" value="P:sister chromatid cohesion"/>
    <property type="evidence" value="ECO:0007669"/>
    <property type="project" value="InterPro"/>
</dbReference>
<evidence type="ECO:0000256" key="3">
    <source>
        <dbReference type="ARBA" id="ARBA00005597"/>
    </source>
</evidence>
<dbReference type="Pfam" id="PF06470">
    <property type="entry name" value="SMC_hinge"/>
    <property type="match status" value="1"/>
</dbReference>
<dbReference type="Gene3D" id="1.20.1060.20">
    <property type="match status" value="1"/>
</dbReference>
<dbReference type="InterPro" id="IPR010935">
    <property type="entry name" value="SMC_hinge"/>
</dbReference>
<dbReference type="OrthoDB" id="5575062at2759"/>
<dbReference type="InParanoid" id="A0A1Z5JMS0"/>
<dbReference type="InterPro" id="IPR028468">
    <property type="entry name" value="Smc1_ABC"/>
</dbReference>
<dbReference type="Gene3D" id="3.40.50.300">
    <property type="entry name" value="P-loop containing nucleotide triphosphate hydrolases"/>
    <property type="match status" value="2"/>
</dbReference>
<evidence type="ECO:0000256" key="2">
    <source>
        <dbReference type="ARBA" id="ARBA00004286"/>
    </source>
</evidence>
<dbReference type="GO" id="GO:0005634">
    <property type="term" value="C:nucleus"/>
    <property type="evidence" value="ECO:0007669"/>
    <property type="project" value="UniProtKB-SubCell"/>
</dbReference>
<protein>
    <recommendedName>
        <fullName evidence="10">Structural maintenance of chromosomes protein</fullName>
    </recommendedName>
</protein>
<evidence type="ECO:0000313" key="15">
    <source>
        <dbReference type="Proteomes" id="UP000198406"/>
    </source>
</evidence>
<evidence type="ECO:0000256" key="1">
    <source>
        <dbReference type="ARBA" id="ARBA00004123"/>
    </source>
</evidence>
<keyword evidence="9" id="KW-0131">Cell cycle</keyword>
<dbReference type="Proteomes" id="UP000198406">
    <property type="component" value="Unassembled WGS sequence"/>
</dbReference>
<dbReference type="InterPro" id="IPR003395">
    <property type="entry name" value="RecF/RecN/SMC_N"/>
</dbReference>
<evidence type="ECO:0000259" key="13">
    <source>
        <dbReference type="SMART" id="SM00968"/>
    </source>
</evidence>
<keyword evidence="5" id="KW-0132">Cell division</keyword>
<comment type="similarity">
    <text evidence="3">Belongs to the SMC family. SMC1 subfamily.</text>
</comment>
<feature type="region of interest" description="Disordered" evidence="12">
    <location>
        <begin position="313"/>
        <end position="336"/>
    </location>
</feature>
<dbReference type="PANTHER" id="PTHR18937:SF12">
    <property type="entry name" value="STRUCTURAL MAINTENANCE OF CHROMOSOMES PROTEIN"/>
    <property type="match status" value="1"/>
</dbReference>
<keyword evidence="15" id="KW-1185">Reference proteome</keyword>
<keyword evidence="7 11" id="KW-0175">Coiled coil</keyword>
<dbReference type="SUPFAM" id="SSF52540">
    <property type="entry name" value="P-loop containing nucleoside triphosphate hydrolases"/>
    <property type="match status" value="1"/>
</dbReference>
<feature type="domain" description="SMC hinge" evidence="13">
    <location>
        <begin position="515"/>
        <end position="636"/>
    </location>
</feature>
<dbReference type="SUPFAM" id="SSF75553">
    <property type="entry name" value="Smc hinge domain"/>
    <property type="match status" value="1"/>
</dbReference>
<name>A0A1Z5JMS0_FISSO</name>
<evidence type="ECO:0000256" key="8">
    <source>
        <dbReference type="ARBA" id="ARBA00023242"/>
    </source>
</evidence>
<dbReference type="Gene3D" id="1.10.287.1490">
    <property type="match status" value="1"/>
</dbReference>
<feature type="compositionally biased region" description="Polar residues" evidence="12">
    <location>
        <begin position="1303"/>
        <end position="1314"/>
    </location>
</feature>
<feature type="region of interest" description="Disordered" evidence="12">
    <location>
        <begin position="1285"/>
        <end position="1351"/>
    </location>
</feature>
<dbReference type="SMART" id="SM00968">
    <property type="entry name" value="SMC_hinge"/>
    <property type="match status" value="1"/>
</dbReference>
<evidence type="ECO:0000256" key="6">
    <source>
        <dbReference type="ARBA" id="ARBA00022776"/>
    </source>
</evidence>
<dbReference type="GO" id="GO:0003677">
    <property type="term" value="F:DNA binding"/>
    <property type="evidence" value="ECO:0007669"/>
    <property type="project" value="TreeGrafter"/>
</dbReference>
<evidence type="ECO:0000256" key="5">
    <source>
        <dbReference type="ARBA" id="ARBA00022618"/>
    </source>
</evidence>
<dbReference type="GO" id="GO:0016887">
    <property type="term" value="F:ATP hydrolysis activity"/>
    <property type="evidence" value="ECO:0007669"/>
    <property type="project" value="InterPro"/>
</dbReference>
<organism evidence="14 15">
    <name type="scientific">Fistulifera solaris</name>
    <name type="common">Oleaginous diatom</name>
    <dbReference type="NCBI Taxonomy" id="1519565"/>
    <lineage>
        <taxon>Eukaryota</taxon>
        <taxon>Sar</taxon>
        <taxon>Stramenopiles</taxon>
        <taxon>Ochrophyta</taxon>
        <taxon>Bacillariophyta</taxon>
        <taxon>Bacillariophyceae</taxon>
        <taxon>Bacillariophycidae</taxon>
        <taxon>Naviculales</taxon>
        <taxon>Naviculaceae</taxon>
        <taxon>Fistulifera</taxon>
    </lineage>
</organism>
<sequence length="1351" mass="153364">MPVSYLELENFKSYAGRQKIGPFKSFTAVIGPNGSGKSNLMDAISFVLGVQSRDLRSSQLKDLIHRSPHNTAGQLSCRVTLVYEHEDDEEEEGETHFGRRIDPSGHGTYFVNHETVTYAKYVEALSRIGVLVKARNFLVFQGDVEALARKTPAELTQLFETVSRSVEYKDEYEKAAERATEAEQSALHSLRQQKVLRQERKLLQEQKNEAEKFQRLLEKKRMLQTDLYLWQLYHLEQERQEKQTSVDEAKEELEEQLKAESEASKALAAAKKEASTVRRQYQQAEKKRVQCSASVDQLDTALLQSKQQVDSLQKKLTQDEKNLESQHEKAEKHSETLQSMKDEIVEFRSTLEELEKDYASIKQSVAEVSLTSEQEKEYERVREAAAAASSEPKRKLVALQRQLESARSKAATQDQEYQDALKQARELEKDVADFTERRDKLVEHLEKTKSDVQATEEELRSLQATSRETQKRREEIDMELEKIAQSLRTASNDNRANREEEKLQAAIASLQRNFSGVHGRLIDLCRPAQKKFNLAVTVAAGKDMDAVVVDTLKTGKECIEYLRAQRVGTATFLPLDSLETPKPQSTEALRAQISGDNRYRLAIDVINVDDMYRPAVHYAVGNTVVADDLDCARELCFGDNSGSQQGQARVKAVTLGGSVISKAGTMTGGVTKDDDKKASRWKDKEVEKLRDMQQKLEAERVELDSASRRGESMQSQLEELRNNLGRLRNLEQYSTSDLVYTKNQLAEKETLYKSTKKTLQALEKRASADDKIVEKLKKDVEEARRKVVAAEDEHLAPFRQATGLKDLKAYEDKIGKNRDEYNEKKRTIVEHITQLEQQLTYEEGRNFSENIKSTEKRVENRKKQLAKAKKNLVEKQNELKAAQVLLAEAESAVEEAAQGEKGVDASVEAFQDQYSAAHSKRTDIAKNVSNLEASLERLRAKLHETLQKARVEEVELPMVGSPNNRAIGSRRNRSRRFSSGDDEEEEGSDDEESGTEVMTQPSATTEMPFTQESRTHTHFSQRNNPVVVRDQREASKVDFSEMRDDLKHRLSDREEKKMRKEFDDKIEQVSAEIERITPNMKASESFSAATQKVKEGNSDYEKAKENANKAAQEFQKIKEKRAKRFNDAFEAIDEALKTIYTDMTRSSKHPLGGNAFLSLDDTDEPFKSGIKFNAMPPMKRFRDMDQLSGGEKTVAALSLLFAIHSYQPAPFFVMDEVDAALDNVNLRKVCNYIRQRSQTDFQCIVISLKDIFYEQSESLVGICRDVGTNSSRTLTLDLTKFDNPIGRTGAPSSSKKRSSDASTRQTLSPPFSTESTKKKVRLSTSASDVRSPLRNRRLNETIYDDDISTRS</sequence>
<comment type="caution">
    <text evidence="14">The sequence shown here is derived from an EMBL/GenBank/DDBJ whole genome shotgun (WGS) entry which is preliminary data.</text>
</comment>
<evidence type="ECO:0000256" key="4">
    <source>
        <dbReference type="ARBA" id="ARBA00022454"/>
    </source>
</evidence>
<dbReference type="PANTHER" id="PTHR18937">
    <property type="entry name" value="STRUCTURAL MAINTENANCE OF CHROMOSOMES SMC FAMILY MEMBER"/>
    <property type="match status" value="1"/>
</dbReference>
<accession>A0A1Z5JMS0</accession>
<evidence type="ECO:0000256" key="7">
    <source>
        <dbReference type="ARBA" id="ARBA00023054"/>
    </source>
</evidence>
<proteinExistence type="inferred from homology"/>
<dbReference type="Pfam" id="PF02463">
    <property type="entry name" value="SMC_N"/>
    <property type="match status" value="1"/>
</dbReference>
<evidence type="ECO:0000256" key="10">
    <source>
        <dbReference type="PIRNR" id="PIRNR005719"/>
    </source>
</evidence>
<dbReference type="GO" id="GO:0051301">
    <property type="term" value="P:cell division"/>
    <property type="evidence" value="ECO:0007669"/>
    <property type="project" value="UniProtKB-KW"/>
</dbReference>
<feature type="coiled-coil region" evidence="11">
    <location>
        <begin position="1093"/>
        <end position="1120"/>
    </location>
</feature>
<evidence type="ECO:0000313" key="14">
    <source>
        <dbReference type="EMBL" id="GAX15269.1"/>
    </source>
</evidence>
<keyword evidence="8 10" id="KW-0539">Nucleus</keyword>
<keyword evidence="6" id="KW-0498">Mitosis</keyword>